<feature type="chain" id="PRO_5039918789" description="Chitin-binding type-2 domain-containing protein" evidence="6">
    <location>
        <begin position="20"/>
        <end position="204"/>
    </location>
</feature>
<dbReference type="SMART" id="SM00494">
    <property type="entry name" value="ChtBD2"/>
    <property type="match status" value="3"/>
</dbReference>
<keyword evidence="2 6" id="KW-0732">Signal</keyword>
<evidence type="ECO:0000256" key="3">
    <source>
        <dbReference type="ARBA" id="ARBA00022737"/>
    </source>
</evidence>
<keyword evidence="5" id="KW-0325">Glycoprotein</keyword>
<keyword evidence="4" id="KW-1015">Disulfide bond</keyword>
<gene>
    <name evidence="8" type="ORF">PVAND_010003</name>
</gene>
<dbReference type="GO" id="GO:0008061">
    <property type="term" value="F:chitin binding"/>
    <property type="evidence" value="ECO:0007669"/>
    <property type="project" value="UniProtKB-KW"/>
</dbReference>
<dbReference type="AlphaFoldDB" id="A0A9J6CFB4"/>
<dbReference type="PROSITE" id="PS50940">
    <property type="entry name" value="CHIT_BIND_II"/>
    <property type="match status" value="3"/>
</dbReference>
<organism evidence="8 9">
    <name type="scientific">Polypedilum vanderplanki</name>
    <name type="common">Sleeping chironomid midge</name>
    <dbReference type="NCBI Taxonomy" id="319348"/>
    <lineage>
        <taxon>Eukaryota</taxon>
        <taxon>Metazoa</taxon>
        <taxon>Ecdysozoa</taxon>
        <taxon>Arthropoda</taxon>
        <taxon>Hexapoda</taxon>
        <taxon>Insecta</taxon>
        <taxon>Pterygota</taxon>
        <taxon>Neoptera</taxon>
        <taxon>Endopterygota</taxon>
        <taxon>Diptera</taxon>
        <taxon>Nematocera</taxon>
        <taxon>Chironomoidea</taxon>
        <taxon>Chironomidae</taxon>
        <taxon>Chironominae</taxon>
        <taxon>Polypedilum</taxon>
        <taxon>Polypedilum</taxon>
    </lineage>
</organism>
<proteinExistence type="predicted"/>
<name>A0A9J6CFB4_POLVA</name>
<evidence type="ECO:0000256" key="1">
    <source>
        <dbReference type="ARBA" id="ARBA00022669"/>
    </source>
</evidence>
<reference evidence="8" key="1">
    <citation type="submission" date="2021-03" db="EMBL/GenBank/DDBJ databases">
        <title>Chromosome level genome of the anhydrobiotic midge Polypedilum vanderplanki.</title>
        <authorList>
            <person name="Yoshida Y."/>
            <person name="Kikawada T."/>
            <person name="Gusev O."/>
        </authorList>
    </citation>
    <scope>NUCLEOTIDE SEQUENCE</scope>
    <source>
        <strain evidence="8">NIAS01</strain>
        <tissue evidence="8">Whole body or cell culture</tissue>
    </source>
</reference>
<dbReference type="Pfam" id="PF01607">
    <property type="entry name" value="CBM_14"/>
    <property type="match status" value="3"/>
</dbReference>
<evidence type="ECO:0000256" key="5">
    <source>
        <dbReference type="ARBA" id="ARBA00023180"/>
    </source>
</evidence>
<protein>
    <recommendedName>
        <fullName evidence="7">Chitin-binding type-2 domain-containing protein</fullName>
    </recommendedName>
</protein>
<feature type="signal peptide" evidence="6">
    <location>
        <begin position="1"/>
        <end position="19"/>
    </location>
</feature>
<keyword evidence="1" id="KW-0147">Chitin-binding</keyword>
<dbReference type="InterPro" id="IPR002557">
    <property type="entry name" value="Chitin-bd_dom"/>
</dbReference>
<evidence type="ECO:0000313" key="8">
    <source>
        <dbReference type="EMBL" id="KAG5680496.1"/>
    </source>
</evidence>
<dbReference type="PANTHER" id="PTHR23301:SF106">
    <property type="entry name" value="CHITIN-BINDING TYPE-2 DOMAIN-CONTAINING PROTEIN-RELATED"/>
    <property type="match status" value="1"/>
</dbReference>
<dbReference type="GO" id="GO:0005576">
    <property type="term" value="C:extracellular region"/>
    <property type="evidence" value="ECO:0007669"/>
    <property type="project" value="InterPro"/>
</dbReference>
<accession>A0A9J6CFB4</accession>
<keyword evidence="3" id="KW-0677">Repeat</keyword>
<dbReference type="InterPro" id="IPR051940">
    <property type="entry name" value="Chitin_bind-dev_reg"/>
</dbReference>
<dbReference type="EMBL" id="JADBJN010000001">
    <property type="protein sequence ID" value="KAG5680496.1"/>
    <property type="molecule type" value="Genomic_DNA"/>
</dbReference>
<keyword evidence="9" id="KW-1185">Reference proteome</keyword>
<evidence type="ECO:0000313" key="9">
    <source>
        <dbReference type="Proteomes" id="UP001107558"/>
    </source>
</evidence>
<feature type="domain" description="Chitin-binding type-2" evidence="7">
    <location>
        <begin position="23"/>
        <end position="84"/>
    </location>
</feature>
<evidence type="ECO:0000256" key="4">
    <source>
        <dbReference type="ARBA" id="ARBA00023157"/>
    </source>
</evidence>
<sequence>MESSIKYLWILTLAIFTNAQLRQNPCEVIPTGNGFVNDYSSCPAYYSCVSNVPFEKTCPEPFYFHETGIGEGLCEWPDQAECRRCPVTGVVNIRRPDSCFNYTQCINGNAIDRSCAPGTAFDRQLGMCVVVEQADCSHINPCSLISQATGNAPSPLFCNDFYICFNDELVSGPHRCQSGLLFDSIDLQCKLQQTAVCFSGSRIV</sequence>
<dbReference type="Proteomes" id="UP001107558">
    <property type="component" value="Chromosome 1"/>
</dbReference>
<feature type="domain" description="Chitin-binding type-2" evidence="7">
    <location>
        <begin position="139"/>
        <end position="199"/>
    </location>
</feature>
<dbReference type="PANTHER" id="PTHR23301">
    <property type="entry name" value="CHITIN BINDING PERITROPHIN-A"/>
    <property type="match status" value="1"/>
</dbReference>
<dbReference type="SUPFAM" id="SSF57625">
    <property type="entry name" value="Invertebrate chitin-binding proteins"/>
    <property type="match status" value="3"/>
</dbReference>
<comment type="caution">
    <text evidence="8">The sequence shown here is derived from an EMBL/GenBank/DDBJ whole genome shotgun (WGS) entry which is preliminary data.</text>
</comment>
<dbReference type="OrthoDB" id="6020543at2759"/>
<evidence type="ECO:0000259" key="7">
    <source>
        <dbReference type="PROSITE" id="PS50940"/>
    </source>
</evidence>
<evidence type="ECO:0000256" key="2">
    <source>
        <dbReference type="ARBA" id="ARBA00022729"/>
    </source>
</evidence>
<dbReference type="InterPro" id="IPR036508">
    <property type="entry name" value="Chitin-bd_dom_sf"/>
</dbReference>
<feature type="domain" description="Chitin-binding type-2" evidence="7">
    <location>
        <begin position="85"/>
        <end position="138"/>
    </location>
</feature>
<evidence type="ECO:0000256" key="6">
    <source>
        <dbReference type="SAM" id="SignalP"/>
    </source>
</evidence>
<dbReference type="Gene3D" id="2.170.140.10">
    <property type="entry name" value="Chitin binding domain"/>
    <property type="match status" value="3"/>
</dbReference>